<keyword evidence="4" id="KW-1185">Reference proteome</keyword>
<dbReference type="Proteomes" id="UP000027586">
    <property type="component" value="Unassembled WGS sequence"/>
</dbReference>
<accession>A0A068RMG5</accession>
<sequence>MPLAVFALVVHRYRPSRLVIAPYESYPQLAEYLPKDQFDSHMLTLRQLVRKEYPNIYPDTYMFMSAIGFVIATAAFSIVARGLEISMWYPLLILVAPAILAYWTTRRRSVHYIKINNFQEHLQQCLKDLSELDRPHQVRWDYRRLRDYDTARDLHLPPPISNWSISLVIEAVQIDPEAEVIARGMTGGDTLPSYGAATHDVVLDMGPDLQCDDDHHPLQSMREMDVTDQQRILPPSYIEASSSSPSPSSPQPPSTQPPLPAQPPPAYDAVDRQEEQQQQQDQSTTTTPTDTTTTTTVLPNSDTHNHTTTH</sequence>
<evidence type="ECO:0000256" key="1">
    <source>
        <dbReference type="SAM" id="MobiDB-lite"/>
    </source>
</evidence>
<reference evidence="3" key="1">
    <citation type="submission" date="2013-08" db="EMBL/GenBank/DDBJ databases">
        <title>Gene expansion shapes genome architecture in the human pathogen Lichtheimia corymbifera: an evolutionary genomics analysis in the ancient terrestrial Mucorales (Mucoromycotina).</title>
        <authorList>
            <person name="Schwartze V.U."/>
            <person name="Winter S."/>
            <person name="Shelest E."/>
            <person name="Marcet-Houben M."/>
            <person name="Horn F."/>
            <person name="Wehner S."/>
            <person name="Hoffmann K."/>
            <person name="Riege K."/>
            <person name="Sammeth M."/>
            <person name="Nowrousian M."/>
            <person name="Valiante V."/>
            <person name="Linde J."/>
            <person name="Jacobsen I.D."/>
            <person name="Marz M."/>
            <person name="Brakhage A.A."/>
            <person name="Gabaldon T."/>
            <person name="Bocker S."/>
            <person name="Voigt K."/>
        </authorList>
    </citation>
    <scope>NUCLEOTIDE SEQUENCE [LARGE SCALE GENOMIC DNA]</scope>
    <source>
        <strain evidence="3">FSU 9682</strain>
    </source>
</reference>
<gene>
    <name evidence="3" type="ORF">LCOR_02983.1</name>
</gene>
<comment type="caution">
    <text evidence="3">The sequence shown here is derived from an EMBL/GenBank/DDBJ whole genome shotgun (WGS) entry which is preliminary data.</text>
</comment>
<evidence type="ECO:0000313" key="4">
    <source>
        <dbReference type="Proteomes" id="UP000027586"/>
    </source>
</evidence>
<feature type="region of interest" description="Disordered" evidence="1">
    <location>
        <begin position="237"/>
        <end position="310"/>
    </location>
</feature>
<feature type="compositionally biased region" description="Low complexity" evidence="1">
    <location>
        <begin position="276"/>
        <end position="296"/>
    </location>
</feature>
<dbReference type="VEuPathDB" id="FungiDB:LCOR_02983.1"/>
<protein>
    <submittedName>
        <fullName evidence="3">Uncharacterized protein</fullName>
    </submittedName>
</protein>
<dbReference type="EMBL" id="CBTN010000009">
    <property type="protein sequence ID" value="CDH51368.1"/>
    <property type="molecule type" value="Genomic_DNA"/>
</dbReference>
<feature type="compositionally biased region" description="Pro residues" evidence="1">
    <location>
        <begin position="247"/>
        <end position="266"/>
    </location>
</feature>
<proteinExistence type="predicted"/>
<keyword evidence="2" id="KW-0472">Membrane</keyword>
<evidence type="ECO:0000256" key="2">
    <source>
        <dbReference type="SAM" id="Phobius"/>
    </source>
</evidence>
<dbReference type="AlphaFoldDB" id="A0A068RMG5"/>
<evidence type="ECO:0000313" key="3">
    <source>
        <dbReference type="EMBL" id="CDH51368.1"/>
    </source>
</evidence>
<keyword evidence="2" id="KW-1133">Transmembrane helix</keyword>
<name>A0A068RMG5_9FUNG</name>
<feature type="compositionally biased region" description="Low complexity" evidence="1">
    <location>
        <begin position="237"/>
        <end position="246"/>
    </location>
</feature>
<organism evidence="3 4">
    <name type="scientific">Lichtheimia corymbifera JMRC:FSU:9682</name>
    <dbReference type="NCBI Taxonomy" id="1263082"/>
    <lineage>
        <taxon>Eukaryota</taxon>
        <taxon>Fungi</taxon>
        <taxon>Fungi incertae sedis</taxon>
        <taxon>Mucoromycota</taxon>
        <taxon>Mucoromycotina</taxon>
        <taxon>Mucoromycetes</taxon>
        <taxon>Mucorales</taxon>
        <taxon>Lichtheimiaceae</taxon>
        <taxon>Lichtheimia</taxon>
    </lineage>
</organism>
<feature type="transmembrane region" description="Helical" evidence="2">
    <location>
        <begin position="86"/>
        <end position="104"/>
    </location>
</feature>
<feature type="compositionally biased region" description="Polar residues" evidence="1">
    <location>
        <begin position="297"/>
        <end position="310"/>
    </location>
</feature>
<feature type="transmembrane region" description="Helical" evidence="2">
    <location>
        <begin position="60"/>
        <end position="80"/>
    </location>
</feature>
<keyword evidence="2" id="KW-0812">Transmembrane</keyword>
<dbReference type="OrthoDB" id="2431604at2759"/>